<protein>
    <submittedName>
        <fullName evidence="1">Uncharacterized protein</fullName>
    </submittedName>
</protein>
<accession>A0A7G6VUY8</accession>
<dbReference type="Proteomes" id="UP000515297">
    <property type="component" value="Chromosome"/>
</dbReference>
<reference evidence="1 2" key="1">
    <citation type="submission" date="2020-08" db="EMBL/GenBank/DDBJ databases">
        <authorList>
            <person name="Liu G."/>
            <person name="Sun C."/>
        </authorList>
    </citation>
    <scope>NUCLEOTIDE SEQUENCE [LARGE SCALE GENOMIC DNA]</scope>
    <source>
        <strain evidence="1 2">OT19</strain>
    </source>
</reference>
<evidence type="ECO:0000313" key="1">
    <source>
        <dbReference type="EMBL" id="QNE05553.1"/>
    </source>
</evidence>
<sequence>MRALAKMLALMATGDATRLIRLMTGPSSAKQICEGDFDKGADTAFGTVASQILAQQPGSYRLSGRLWSDDTANRGMPRIEMRYAGADTPTAELRKAGDARSVAAARALSTGFVIPQGCMVQYVDVKFGSSMFVANNQGWVDGIAIDLLKSVLHEARGVCLSASSRLRQKQTAHRLVGQVSDCAMSLAACCLTRS</sequence>
<dbReference type="AlphaFoldDB" id="A0A7G6VUY8"/>
<gene>
    <name evidence="1" type="ORF">H4O24_02305</name>
</gene>
<proteinExistence type="predicted"/>
<organism evidence="1 2">
    <name type="scientific">Croceicoccus marinus</name>
    <dbReference type="NCBI Taxonomy" id="450378"/>
    <lineage>
        <taxon>Bacteria</taxon>
        <taxon>Pseudomonadati</taxon>
        <taxon>Pseudomonadota</taxon>
        <taxon>Alphaproteobacteria</taxon>
        <taxon>Sphingomonadales</taxon>
        <taxon>Erythrobacteraceae</taxon>
        <taxon>Croceicoccus</taxon>
    </lineage>
</organism>
<dbReference type="EMBL" id="CP060052">
    <property type="protein sequence ID" value="QNE05553.1"/>
    <property type="molecule type" value="Genomic_DNA"/>
</dbReference>
<name>A0A7G6VUY8_9SPHN</name>
<evidence type="ECO:0000313" key="2">
    <source>
        <dbReference type="Proteomes" id="UP000515297"/>
    </source>
</evidence>
<dbReference type="RefSeq" id="WP_185884643.1">
    <property type="nucleotide sequence ID" value="NZ_CP060052.1"/>
</dbReference>